<evidence type="ECO:0000313" key="2">
    <source>
        <dbReference type="EMBL" id="TYJ54989.1"/>
    </source>
</evidence>
<dbReference type="Proteomes" id="UP000322245">
    <property type="component" value="Unassembled WGS sequence"/>
</dbReference>
<evidence type="ECO:0000256" key="1">
    <source>
        <dbReference type="SAM" id="Phobius"/>
    </source>
</evidence>
<feature type="transmembrane region" description="Helical" evidence="1">
    <location>
        <begin position="69"/>
        <end position="87"/>
    </location>
</feature>
<accession>A0A5D3AXE9</accession>
<sequence>MKVALMDGDEGRAAQLMYNRAVPVIFVDHKKNKQHRFDCFPPSQFYPVPLSPTSYPLFRKTSSWADENHSFSLILFPFTLMFLFIPGDDAGRDALLWENPVFGIILAVVWILLLWLLAGQWGSEYRSQGRRKAAISESQEWQGFIWMQEQMGWWGVLGMEQSLGNGGMGALKTAMRGEEKRYVDERNKLLQTWIAYGHSSQDKYEALAKSINVELLNGAV</sequence>
<keyword evidence="1" id="KW-0472">Membrane</keyword>
<protein>
    <submittedName>
        <fullName evidence="2">Uncharacterized protein</fullName>
    </submittedName>
</protein>
<evidence type="ECO:0000313" key="3">
    <source>
        <dbReference type="Proteomes" id="UP000322245"/>
    </source>
</evidence>
<reference evidence="2 3" key="1">
    <citation type="submission" date="2017-05" db="EMBL/GenBank/DDBJ databases">
        <title>The Genome Sequence of Tsuchiyaea wingfieldii DSM 27421.</title>
        <authorList>
            <person name="Cuomo C."/>
            <person name="Passer A."/>
            <person name="Billmyre B."/>
            <person name="Heitman J."/>
        </authorList>
    </citation>
    <scope>NUCLEOTIDE SEQUENCE [LARGE SCALE GENOMIC DNA]</scope>
    <source>
        <strain evidence="2 3">DSM 27421</strain>
    </source>
</reference>
<organism evidence="2 3">
    <name type="scientific">Cryptococcus floricola</name>
    <dbReference type="NCBI Taxonomy" id="2591691"/>
    <lineage>
        <taxon>Eukaryota</taxon>
        <taxon>Fungi</taxon>
        <taxon>Dikarya</taxon>
        <taxon>Basidiomycota</taxon>
        <taxon>Agaricomycotina</taxon>
        <taxon>Tremellomycetes</taxon>
        <taxon>Tremellales</taxon>
        <taxon>Cryptococcaceae</taxon>
        <taxon>Cryptococcus</taxon>
    </lineage>
</organism>
<keyword evidence="3" id="KW-1185">Reference proteome</keyword>
<keyword evidence="1" id="KW-0812">Transmembrane</keyword>
<dbReference type="AlphaFoldDB" id="A0A5D3AXE9"/>
<gene>
    <name evidence="2" type="ORF">B9479_004300</name>
</gene>
<comment type="caution">
    <text evidence="2">The sequence shown here is derived from an EMBL/GenBank/DDBJ whole genome shotgun (WGS) entry which is preliminary data.</text>
</comment>
<feature type="transmembrane region" description="Helical" evidence="1">
    <location>
        <begin position="99"/>
        <end position="122"/>
    </location>
</feature>
<name>A0A5D3AXE9_9TREE</name>
<proteinExistence type="predicted"/>
<dbReference type="EMBL" id="NIDF01000048">
    <property type="protein sequence ID" value="TYJ54989.1"/>
    <property type="molecule type" value="Genomic_DNA"/>
</dbReference>
<keyword evidence="1" id="KW-1133">Transmembrane helix</keyword>